<evidence type="ECO:0000313" key="1">
    <source>
        <dbReference type="EnsemblMetazoa" id="GPAI002739-PA"/>
    </source>
</evidence>
<reference evidence="2" key="1">
    <citation type="submission" date="2014-03" db="EMBL/GenBank/DDBJ databases">
        <authorList>
            <person name="Aksoy S."/>
            <person name="Warren W."/>
            <person name="Wilson R.K."/>
        </authorList>
    </citation>
    <scope>NUCLEOTIDE SEQUENCE [LARGE SCALE GENOMIC DNA]</scope>
    <source>
        <strain evidence="2">IAEA</strain>
    </source>
</reference>
<organism evidence="1 2">
    <name type="scientific">Glossina pallidipes</name>
    <name type="common">Tsetse fly</name>
    <dbReference type="NCBI Taxonomy" id="7398"/>
    <lineage>
        <taxon>Eukaryota</taxon>
        <taxon>Metazoa</taxon>
        <taxon>Ecdysozoa</taxon>
        <taxon>Arthropoda</taxon>
        <taxon>Hexapoda</taxon>
        <taxon>Insecta</taxon>
        <taxon>Pterygota</taxon>
        <taxon>Neoptera</taxon>
        <taxon>Endopterygota</taxon>
        <taxon>Diptera</taxon>
        <taxon>Brachycera</taxon>
        <taxon>Muscomorpha</taxon>
        <taxon>Hippoboscoidea</taxon>
        <taxon>Glossinidae</taxon>
        <taxon>Glossina</taxon>
    </lineage>
</organism>
<name>A0A1A9Z3G0_GLOPL</name>
<dbReference type="AlphaFoldDB" id="A0A1A9Z3G0"/>
<dbReference type="Proteomes" id="UP000092445">
    <property type="component" value="Unassembled WGS sequence"/>
</dbReference>
<reference evidence="1" key="2">
    <citation type="submission" date="2020-05" db="UniProtKB">
        <authorList>
            <consortium name="EnsemblMetazoa"/>
        </authorList>
    </citation>
    <scope>IDENTIFICATION</scope>
    <source>
        <strain evidence="1">IAEA</strain>
    </source>
</reference>
<protein>
    <submittedName>
        <fullName evidence="1">Uncharacterized protein</fullName>
    </submittedName>
</protein>
<keyword evidence="2" id="KW-1185">Reference proteome</keyword>
<proteinExistence type="predicted"/>
<dbReference type="EnsemblMetazoa" id="GPAI002739-RA">
    <property type="protein sequence ID" value="GPAI002739-PA"/>
    <property type="gene ID" value="GPAI002739"/>
</dbReference>
<accession>A0A1A9Z3G0</accession>
<dbReference type="VEuPathDB" id="VectorBase:GPAI002739"/>
<evidence type="ECO:0000313" key="2">
    <source>
        <dbReference type="Proteomes" id="UP000092445"/>
    </source>
</evidence>
<sequence>MLKPDLTQYYVLLLFSTKKKSGHMKRVSNKGMETRNLRLKFHLTAAYSSQDFFGLSIRNLALITSRLSSWCSSGGNEVIDNEVFIIFEPTPTTPSRLPPTPLTTSFIISTLCFTSNDMAAKSVSWLLIGLEADVDIDGSDISVSFLTIPAEELINSRRRATIDRTNATGQTGNFTIQRRAYLIKFHIGFAEMCKRNDIFNPCPLKEILRLTADNIFDMKEIK</sequence>